<name>A0ABT4W286_9RHOB</name>
<comment type="caution">
    <text evidence="2">The sequence shown here is derived from an EMBL/GenBank/DDBJ whole genome shotgun (WGS) entry which is preliminary data.</text>
</comment>
<dbReference type="RefSeq" id="WP_271054342.1">
    <property type="nucleotide sequence ID" value="NZ_JAQIIO010000005.1"/>
</dbReference>
<evidence type="ECO:0000313" key="3">
    <source>
        <dbReference type="Proteomes" id="UP001528040"/>
    </source>
</evidence>
<gene>
    <name evidence="2" type="ORF">O2N63_11125</name>
</gene>
<accession>A0ABT4W286</accession>
<protein>
    <submittedName>
        <fullName evidence="2">Hint domain-containing protein</fullName>
    </submittedName>
</protein>
<organism evidence="2 3">
    <name type="scientific">Aliiroseovarius salicola</name>
    <dbReference type="NCBI Taxonomy" id="3009082"/>
    <lineage>
        <taxon>Bacteria</taxon>
        <taxon>Pseudomonadati</taxon>
        <taxon>Pseudomonadota</taxon>
        <taxon>Alphaproteobacteria</taxon>
        <taxon>Rhodobacterales</taxon>
        <taxon>Paracoccaceae</taxon>
        <taxon>Aliiroseovarius</taxon>
    </lineage>
</organism>
<reference evidence="2 3" key="1">
    <citation type="submission" date="2023-01" db="EMBL/GenBank/DDBJ databases">
        <authorList>
            <person name="Yoon J.-W."/>
        </authorList>
    </citation>
    <scope>NUCLEOTIDE SEQUENCE [LARGE SCALE GENOMIC DNA]</scope>
    <source>
        <strain evidence="2 3">KMU-50</strain>
    </source>
</reference>
<evidence type="ECO:0000259" key="1">
    <source>
        <dbReference type="Pfam" id="PF13403"/>
    </source>
</evidence>
<feature type="domain" description="Hedgehog/Intein (Hint)" evidence="1">
    <location>
        <begin position="34"/>
        <end position="168"/>
    </location>
</feature>
<dbReference type="EMBL" id="JAQIIO010000005">
    <property type="protein sequence ID" value="MDA5094636.1"/>
    <property type="molecule type" value="Genomic_DNA"/>
</dbReference>
<evidence type="ECO:0000313" key="2">
    <source>
        <dbReference type="EMBL" id="MDA5094636.1"/>
    </source>
</evidence>
<dbReference type="Proteomes" id="UP001528040">
    <property type="component" value="Unassembled WGS sequence"/>
</dbReference>
<sequence>MQFFGRNGFGTRNNNDRNDLRENLDDTAIEHLHGFYAGTQIGSHLGWRPVEAIAVGDFVMTFDNGMQRVEAVTRGRNFGSQSRQDGVILPLEIPVRVFGNSRPIVLLPEQCVIVESDAGEKLFGDPFSLIPSAALPGFKGVRHLDHCAPYEVVTLHFEKDEVIYAEGSSLIFCPSYIAGTATDAFADGELKAKPYIPLSHSEAKLLLEHISNDPSWEETVQNTQRDGWERAAAFAV</sequence>
<dbReference type="Pfam" id="PF13403">
    <property type="entry name" value="Hint_2"/>
    <property type="match status" value="1"/>
</dbReference>
<proteinExistence type="predicted"/>
<dbReference type="InterPro" id="IPR028992">
    <property type="entry name" value="Hedgehog/Intein_dom"/>
</dbReference>
<dbReference type="InterPro" id="IPR036844">
    <property type="entry name" value="Hint_dom_sf"/>
</dbReference>
<dbReference type="SUPFAM" id="SSF51294">
    <property type="entry name" value="Hedgehog/intein (Hint) domain"/>
    <property type="match status" value="1"/>
</dbReference>
<keyword evidence="3" id="KW-1185">Reference proteome</keyword>